<dbReference type="EMBL" id="NCKV01006319">
    <property type="protein sequence ID" value="RWS23511.1"/>
    <property type="molecule type" value="Genomic_DNA"/>
</dbReference>
<organism evidence="2 3">
    <name type="scientific">Leptotrombidium deliense</name>
    <dbReference type="NCBI Taxonomy" id="299467"/>
    <lineage>
        <taxon>Eukaryota</taxon>
        <taxon>Metazoa</taxon>
        <taxon>Ecdysozoa</taxon>
        <taxon>Arthropoda</taxon>
        <taxon>Chelicerata</taxon>
        <taxon>Arachnida</taxon>
        <taxon>Acari</taxon>
        <taxon>Acariformes</taxon>
        <taxon>Trombidiformes</taxon>
        <taxon>Prostigmata</taxon>
        <taxon>Anystina</taxon>
        <taxon>Parasitengona</taxon>
        <taxon>Trombiculoidea</taxon>
        <taxon>Trombiculidae</taxon>
        <taxon>Leptotrombidium</taxon>
    </lineage>
</organism>
<proteinExistence type="predicted"/>
<name>A0A443S7M6_9ACAR</name>
<dbReference type="Proteomes" id="UP000288716">
    <property type="component" value="Unassembled WGS sequence"/>
</dbReference>
<evidence type="ECO:0000313" key="3">
    <source>
        <dbReference type="Proteomes" id="UP000288716"/>
    </source>
</evidence>
<evidence type="ECO:0000256" key="1">
    <source>
        <dbReference type="SAM" id="Phobius"/>
    </source>
</evidence>
<reference evidence="2 3" key="1">
    <citation type="journal article" date="2018" name="Gigascience">
        <title>Genomes of trombidid mites reveal novel predicted allergens and laterally-transferred genes associated with secondary metabolism.</title>
        <authorList>
            <person name="Dong X."/>
            <person name="Chaisiri K."/>
            <person name="Xia D."/>
            <person name="Armstrong S.D."/>
            <person name="Fang Y."/>
            <person name="Donnelly M.J."/>
            <person name="Kadowaki T."/>
            <person name="McGarry J.W."/>
            <person name="Darby A.C."/>
            <person name="Makepeace B.L."/>
        </authorList>
    </citation>
    <scope>NUCLEOTIDE SEQUENCE [LARGE SCALE GENOMIC DNA]</scope>
    <source>
        <strain evidence="2">UoL-UT</strain>
    </source>
</reference>
<keyword evidence="1" id="KW-0812">Transmembrane</keyword>
<gene>
    <name evidence="2" type="ORF">B4U80_11032</name>
</gene>
<comment type="caution">
    <text evidence="2">The sequence shown here is derived from an EMBL/GenBank/DDBJ whole genome shotgun (WGS) entry which is preliminary data.</text>
</comment>
<dbReference type="VEuPathDB" id="VectorBase:LDEU008528"/>
<keyword evidence="3" id="KW-1185">Reference proteome</keyword>
<protein>
    <submittedName>
        <fullName evidence="2">Uncharacterized protein</fullName>
    </submittedName>
</protein>
<keyword evidence="1" id="KW-0472">Membrane</keyword>
<accession>A0A443S7M6</accession>
<feature type="transmembrane region" description="Helical" evidence="1">
    <location>
        <begin position="33"/>
        <end position="52"/>
    </location>
</feature>
<keyword evidence="1" id="KW-1133">Transmembrane helix</keyword>
<dbReference type="AlphaFoldDB" id="A0A443S7M6"/>
<sequence>MLRFYFFLFFQLLLQISLLFVRTARSHLSTVQRWIVVVATLACLSISSCFRMDRRVCYVLRKRSRLNLAHVFK</sequence>
<evidence type="ECO:0000313" key="2">
    <source>
        <dbReference type="EMBL" id="RWS23511.1"/>
    </source>
</evidence>